<keyword evidence="19" id="KW-1185">Reference proteome</keyword>
<dbReference type="UniPathway" id="UPA00219"/>
<dbReference type="STRING" id="655015.B1812_21240"/>
<proteinExistence type="inferred from homology"/>
<dbReference type="Pfam" id="PF07943">
    <property type="entry name" value="PBP5_C"/>
    <property type="match status" value="1"/>
</dbReference>
<comment type="catalytic activity">
    <reaction evidence="12">
        <text>Preferential cleavage: (Ac)2-L-Lys-D-Ala-|-D-Ala. Also transpeptidation of peptidyl-alanyl moieties that are N-acyl substituents of D-alanine.</text>
        <dbReference type="EC" id="3.4.16.4"/>
    </reaction>
</comment>
<sequence length="394" mass="43154">MSKLRALLAAAFAALLLHAPAYAQNFQTGFAHAILIDANSGAVLYEKGADDLVAPASTVKIMTAELIFHELSEGRLKLDDEYAISDHAWRDGGAKSHGSAMFANVNSHVRVEDLIRGLVIVSGNDAAIALAEGNAGSEEAFVMRMNKRGKELGLTKSSFGNPWGKALPDQQVTAREMALLAEHIINDYPQYYHYFGEREFLWNKIKQPNRNPLLNMNIGVDGLKTGNIDEKSGYNIIASAVEEGRRLILAGFGAKTAKDRAEEARKLLQWGFRNFEDKFLFKADEPIGSAKVYGGTQGSVPVATKMDLRVLLPRTNQDKLSGRIVYEGPVVAPVQAGQKIGRVEIKRGANVILEQPVYATESVEQGSLPTRAFDAAYEFAAATIHDRLDRLKKK</sequence>
<dbReference type="PANTHER" id="PTHR21581">
    <property type="entry name" value="D-ALANYL-D-ALANINE CARBOXYPEPTIDASE"/>
    <property type="match status" value="1"/>
</dbReference>
<dbReference type="Gene3D" id="3.40.710.10">
    <property type="entry name" value="DD-peptidase/beta-lactamase superfamily"/>
    <property type="match status" value="1"/>
</dbReference>
<evidence type="ECO:0000256" key="14">
    <source>
        <dbReference type="PIRSR" id="PIRSR618044-2"/>
    </source>
</evidence>
<feature type="binding site" evidence="14">
    <location>
        <position position="224"/>
    </location>
    <ligand>
        <name>substrate</name>
    </ligand>
</feature>
<dbReference type="GO" id="GO:0009002">
    <property type="term" value="F:serine-type D-Ala-D-Ala carboxypeptidase activity"/>
    <property type="evidence" value="ECO:0007669"/>
    <property type="project" value="UniProtKB-EC"/>
</dbReference>
<feature type="domain" description="Peptidase S11 D-Ala-D-Ala carboxypeptidase A C-terminal" evidence="17">
    <location>
        <begin position="275"/>
        <end position="365"/>
    </location>
</feature>
<dbReference type="SUPFAM" id="SSF69189">
    <property type="entry name" value="Penicillin-binding protein associated domain"/>
    <property type="match status" value="1"/>
</dbReference>
<dbReference type="Gene3D" id="2.60.410.10">
    <property type="entry name" value="D-Ala-D-Ala carboxypeptidase, C-terminal domain"/>
    <property type="match status" value="1"/>
</dbReference>
<dbReference type="Pfam" id="PF00768">
    <property type="entry name" value="Peptidase_S11"/>
    <property type="match status" value="1"/>
</dbReference>
<evidence type="ECO:0000256" key="6">
    <source>
        <dbReference type="ARBA" id="ARBA00022670"/>
    </source>
</evidence>
<feature type="active site" evidence="13">
    <location>
        <position position="122"/>
    </location>
</feature>
<evidence type="ECO:0000256" key="15">
    <source>
        <dbReference type="RuleBase" id="RU004016"/>
    </source>
</evidence>
<comment type="function">
    <text evidence="1">Removes C-terminal D-alanyl residues from sugar-peptide cell wall precursors.</text>
</comment>
<dbReference type="InterPro" id="IPR012338">
    <property type="entry name" value="Beta-lactam/transpept-like"/>
</dbReference>
<evidence type="ECO:0000256" key="8">
    <source>
        <dbReference type="ARBA" id="ARBA00022801"/>
    </source>
</evidence>
<dbReference type="SMART" id="SM00936">
    <property type="entry name" value="PBP5_C"/>
    <property type="match status" value="1"/>
</dbReference>
<dbReference type="RefSeq" id="WP_085773339.1">
    <property type="nucleotide sequence ID" value="NZ_AP027149.1"/>
</dbReference>
<dbReference type="PANTHER" id="PTHR21581:SF6">
    <property type="entry name" value="TRAFFICKING PROTEIN PARTICLE COMPLEX SUBUNIT 12"/>
    <property type="match status" value="1"/>
</dbReference>
<dbReference type="EMBL" id="CP019948">
    <property type="protein sequence ID" value="ARN83183.1"/>
    <property type="molecule type" value="Genomic_DNA"/>
</dbReference>
<evidence type="ECO:0000259" key="17">
    <source>
        <dbReference type="SMART" id="SM00936"/>
    </source>
</evidence>
<evidence type="ECO:0000256" key="2">
    <source>
        <dbReference type="ARBA" id="ARBA00004752"/>
    </source>
</evidence>
<evidence type="ECO:0000256" key="1">
    <source>
        <dbReference type="ARBA" id="ARBA00003217"/>
    </source>
</evidence>
<evidence type="ECO:0000256" key="11">
    <source>
        <dbReference type="ARBA" id="ARBA00023316"/>
    </source>
</evidence>
<dbReference type="GO" id="GO:0071555">
    <property type="term" value="P:cell wall organization"/>
    <property type="evidence" value="ECO:0007669"/>
    <property type="project" value="UniProtKB-KW"/>
</dbReference>
<dbReference type="GO" id="GO:0009252">
    <property type="term" value="P:peptidoglycan biosynthetic process"/>
    <property type="evidence" value="ECO:0007669"/>
    <property type="project" value="UniProtKB-UniPathway"/>
</dbReference>
<dbReference type="InterPro" id="IPR001967">
    <property type="entry name" value="Peptidase_S11_N"/>
</dbReference>
<dbReference type="InterPro" id="IPR015956">
    <property type="entry name" value="Peniciliin-bd_prot_C_sf"/>
</dbReference>
<evidence type="ECO:0000313" key="18">
    <source>
        <dbReference type="EMBL" id="ARN83183.1"/>
    </source>
</evidence>
<feature type="active site" description="Acyl-ester intermediate" evidence="13">
    <location>
        <position position="57"/>
    </location>
</feature>
<dbReference type="PRINTS" id="PR00725">
    <property type="entry name" value="DADACBPTASE1"/>
</dbReference>
<evidence type="ECO:0000256" key="4">
    <source>
        <dbReference type="ARBA" id="ARBA00012448"/>
    </source>
</evidence>
<dbReference type="AlphaFoldDB" id="A0A1W6N054"/>
<comment type="pathway">
    <text evidence="2">Cell wall biogenesis; peptidoglycan biosynthesis.</text>
</comment>
<keyword evidence="7 16" id="KW-0732">Signal</keyword>
<evidence type="ECO:0000313" key="19">
    <source>
        <dbReference type="Proteomes" id="UP000193978"/>
    </source>
</evidence>
<dbReference type="SUPFAM" id="SSF56601">
    <property type="entry name" value="beta-lactamase/transpeptidase-like"/>
    <property type="match status" value="1"/>
</dbReference>
<evidence type="ECO:0000256" key="3">
    <source>
        <dbReference type="ARBA" id="ARBA00007164"/>
    </source>
</evidence>
<name>A0A1W6N054_9HYPH</name>
<feature type="chain" id="PRO_5013389191" description="serine-type D-Ala-D-Ala carboxypeptidase" evidence="16">
    <location>
        <begin position="24"/>
        <end position="394"/>
    </location>
</feature>
<dbReference type="EC" id="3.4.16.4" evidence="4"/>
<evidence type="ECO:0000256" key="12">
    <source>
        <dbReference type="ARBA" id="ARBA00034000"/>
    </source>
</evidence>
<evidence type="ECO:0000256" key="7">
    <source>
        <dbReference type="ARBA" id="ARBA00022729"/>
    </source>
</evidence>
<comment type="similarity">
    <text evidence="3 15">Belongs to the peptidase S11 family.</text>
</comment>
<protein>
    <recommendedName>
        <fullName evidence="4">serine-type D-Ala-D-Ala carboxypeptidase</fullName>
        <ecNumber evidence="4">3.4.16.4</ecNumber>
    </recommendedName>
</protein>
<evidence type="ECO:0000256" key="16">
    <source>
        <dbReference type="SAM" id="SignalP"/>
    </source>
</evidence>
<keyword evidence="6" id="KW-0645">Protease</keyword>
<evidence type="ECO:0000256" key="9">
    <source>
        <dbReference type="ARBA" id="ARBA00022960"/>
    </source>
</evidence>
<feature type="active site" description="Proton acceptor" evidence="13">
    <location>
        <position position="60"/>
    </location>
</feature>
<keyword evidence="8" id="KW-0378">Hydrolase</keyword>
<dbReference type="Proteomes" id="UP000193978">
    <property type="component" value="Chromosome"/>
</dbReference>
<accession>A0A1W6N054</accession>
<evidence type="ECO:0000256" key="10">
    <source>
        <dbReference type="ARBA" id="ARBA00022984"/>
    </source>
</evidence>
<dbReference type="OrthoDB" id="5291989at2"/>
<keyword evidence="11" id="KW-0961">Cell wall biogenesis/degradation</keyword>
<keyword evidence="10" id="KW-0573">Peptidoglycan synthesis</keyword>
<dbReference type="InterPro" id="IPR037167">
    <property type="entry name" value="Peptidase_S11_C_sf"/>
</dbReference>
<reference evidence="18 19" key="1">
    <citation type="submission" date="2017-02" db="EMBL/GenBank/DDBJ databases">
        <authorList>
            <person name="Peterson S.W."/>
        </authorList>
    </citation>
    <scope>NUCLEOTIDE SEQUENCE [LARGE SCALE GENOMIC DNA]</scope>
    <source>
        <strain evidence="18 19">S285</strain>
    </source>
</reference>
<feature type="signal peptide" evidence="16">
    <location>
        <begin position="1"/>
        <end position="23"/>
    </location>
</feature>
<organism evidence="18 19">
    <name type="scientific">Methylocystis bryophila</name>
    <dbReference type="NCBI Taxonomy" id="655015"/>
    <lineage>
        <taxon>Bacteria</taxon>
        <taxon>Pseudomonadati</taxon>
        <taxon>Pseudomonadota</taxon>
        <taxon>Alphaproteobacteria</taxon>
        <taxon>Hyphomicrobiales</taxon>
        <taxon>Methylocystaceae</taxon>
        <taxon>Methylocystis</taxon>
    </lineage>
</organism>
<evidence type="ECO:0000256" key="5">
    <source>
        <dbReference type="ARBA" id="ARBA00022645"/>
    </source>
</evidence>
<dbReference type="InterPro" id="IPR018044">
    <property type="entry name" value="Peptidase_S11"/>
</dbReference>
<keyword evidence="5 18" id="KW-0121">Carboxypeptidase</keyword>
<dbReference type="GO" id="GO:0008360">
    <property type="term" value="P:regulation of cell shape"/>
    <property type="evidence" value="ECO:0007669"/>
    <property type="project" value="UniProtKB-KW"/>
</dbReference>
<dbReference type="KEGG" id="mbry:B1812_21240"/>
<evidence type="ECO:0000256" key="13">
    <source>
        <dbReference type="PIRSR" id="PIRSR618044-1"/>
    </source>
</evidence>
<gene>
    <name evidence="18" type="ORF">B1812_21240</name>
</gene>
<keyword evidence="9" id="KW-0133">Cell shape</keyword>
<dbReference type="GO" id="GO:0006508">
    <property type="term" value="P:proteolysis"/>
    <property type="evidence" value="ECO:0007669"/>
    <property type="project" value="UniProtKB-KW"/>
</dbReference>
<dbReference type="InterPro" id="IPR012907">
    <property type="entry name" value="Peptidase_S11_C"/>
</dbReference>